<dbReference type="PANTHER" id="PTHR46797:SF1">
    <property type="entry name" value="METHYLPHOSPHONATE SYNTHASE"/>
    <property type="match status" value="1"/>
</dbReference>
<organism evidence="3 4">
    <name type="scientific">Enterocloster clostridioformis</name>
    <dbReference type="NCBI Taxonomy" id="1531"/>
    <lineage>
        <taxon>Bacteria</taxon>
        <taxon>Bacillati</taxon>
        <taxon>Bacillota</taxon>
        <taxon>Clostridia</taxon>
        <taxon>Lachnospirales</taxon>
        <taxon>Lachnospiraceae</taxon>
        <taxon>Enterocloster</taxon>
    </lineage>
</organism>
<keyword evidence="4" id="KW-1185">Reference proteome</keyword>
<dbReference type="PANTHER" id="PTHR46797">
    <property type="entry name" value="HTH-TYPE TRANSCRIPTIONAL REGULATOR"/>
    <property type="match status" value="1"/>
</dbReference>
<reference evidence="3 4" key="1">
    <citation type="submission" date="2018-06" db="EMBL/GenBank/DDBJ databases">
        <authorList>
            <consortium name="Pathogen Informatics"/>
            <person name="Doyle S."/>
        </authorList>
    </citation>
    <scope>NUCLEOTIDE SEQUENCE [LARGE SCALE GENOMIC DNA]</scope>
    <source>
        <strain evidence="3 4">NCTC11224</strain>
    </source>
</reference>
<dbReference type="Gene3D" id="1.10.260.40">
    <property type="entry name" value="lambda repressor-like DNA-binding domains"/>
    <property type="match status" value="1"/>
</dbReference>
<evidence type="ECO:0000256" key="1">
    <source>
        <dbReference type="ARBA" id="ARBA00023125"/>
    </source>
</evidence>
<dbReference type="RefSeq" id="WP_112482274.1">
    <property type="nucleotide sequence ID" value="NZ_JAIWZC010000001.1"/>
</dbReference>
<dbReference type="InterPro" id="IPR010982">
    <property type="entry name" value="Lambda_DNA-bd_dom_sf"/>
</dbReference>
<dbReference type="InterPro" id="IPR001387">
    <property type="entry name" value="Cro/C1-type_HTH"/>
</dbReference>
<dbReference type="AlphaFoldDB" id="A0A2X2UKH2"/>
<dbReference type="EMBL" id="UAVW01000010">
    <property type="protein sequence ID" value="SQB14041.1"/>
    <property type="molecule type" value="Genomic_DNA"/>
</dbReference>
<dbReference type="CDD" id="cd00093">
    <property type="entry name" value="HTH_XRE"/>
    <property type="match status" value="1"/>
</dbReference>
<sequence length="120" mass="13387">MVNNFNIAQNIRTLREERGYTIEKLAERAGVSANHMSKVENGLRNLSMESYLNVLEALNVYPVLIESSDIGDTKEQYILAFINIIKGCSGREASFLLEIAACIKENMNKAGFTLRDGTGR</sequence>
<name>A0A2X2UKH2_9FIRM</name>
<accession>A0A2X2UKH2</accession>
<dbReference type="GO" id="GO:0003677">
    <property type="term" value="F:DNA binding"/>
    <property type="evidence" value="ECO:0007669"/>
    <property type="project" value="UniProtKB-KW"/>
</dbReference>
<dbReference type="Proteomes" id="UP000251853">
    <property type="component" value="Unassembled WGS sequence"/>
</dbReference>
<evidence type="ECO:0000313" key="3">
    <source>
        <dbReference type="EMBL" id="SQB14041.1"/>
    </source>
</evidence>
<dbReference type="SUPFAM" id="SSF47413">
    <property type="entry name" value="lambda repressor-like DNA-binding domains"/>
    <property type="match status" value="1"/>
</dbReference>
<feature type="domain" description="HTH cro/C1-type" evidence="2">
    <location>
        <begin position="11"/>
        <end position="64"/>
    </location>
</feature>
<protein>
    <submittedName>
        <fullName evidence="3">DNA-binding protein</fullName>
    </submittedName>
</protein>
<dbReference type="PROSITE" id="PS50943">
    <property type="entry name" value="HTH_CROC1"/>
    <property type="match status" value="1"/>
</dbReference>
<evidence type="ECO:0000313" key="4">
    <source>
        <dbReference type="Proteomes" id="UP000251853"/>
    </source>
</evidence>
<dbReference type="GO" id="GO:0003700">
    <property type="term" value="F:DNA-binding transcription factor activity"/>
    <property type="evidence" value="ECO:0007669"/>
    <property type="project" value="TreeGrafter"/>
</dbReference>
<dbReference type="GO" id="GO:0005829">
    <property type="term" value="C:cytosol"/>
    <property type="evidence" value="ECO:0007669"/>
    <property type="project" value="TreeGrafter"/>
</dbReference>
<dbReference type="InterPro" id="IPR050807">
    <property type="entry name" value="TransReg_Diox_bact_type"/>
</dbReference>
<evidence type="ECO:0000259" key="2">
    <source>
        <dbReference type="PROSITE" id="PS50943"/>
    </source>
</evidence>
<proteinExistence type="predicted"/>
<dbReference type="SMART" id="SM00530">
    <property type="entry name" value="HTH_XRE"/>
    <property type="match status" value="1"/>
</dbReference>
<keyword evidence="1 3" id="KW-0238">DNA-binding</keyword>
<dbReference type="Pfam" id="PF01381">
    <property type="entry name" value="HTH_3"/>
    <property type="match status" value="1"/>
</dbReference>
<gene>
    <name evidence="3" type="ORF">NCTC11224_03075</name>
</gene>